<proteinExistence type="predicted"/>
<dbReference type="EMBL" id="CP120366">
    <property type="protein sequence ID" value="WHS96473.1"/>
    <property type="molecule type" value="Genomic_DNA"/>
</dbReference>
<dbReference type="Gene3D" id="1.25.40.380">
    <property type="entry name" value="Protein of unknown function DUF1810"/>
    <property type="match status" value="1"/>
</dbReference>
<dbReference type="InterPro" id="IPR036287">
    <property type="entry name" value="Rv1873-like_sf"/>
</dbReference>
<keyword evidence="1" id="KW-0614">Plasmid</keyword>
<organism evidence="1 2">
    <name type="scientific">Sinorhizobium kummerowiae</name>
    <dbReference type="NCBI Taxonomy" id="158892"/>
    <lineage>
        <taxon>Bacteria</taxon>
        <taxon>Pseudomonadati</taxon>
        <taxon>Pseudomonadota</taxon>
        <taxon>Alphaproteobacteria</taxon>
        <taxon>Hyphomicrobiales</taxon>
        <taxon>Rhizobiaceae</taxon>
        <taxon>Sinorhizobium/Ensifer group</taxon>
        <taxon>Sinorhizobium</taxon>
    </lineage>
</organism>
<sequence>MAENDPFELSRLVAAQDLVFETVLAELRAGRKETRWMWFIFPQLRALGRSPTANFYGIGSIEEARAYLPWTQVQSNLDPKRFTVRTVPALLAKAGAWEEYYDGQRPHEQAIKRLGKHKAAA</sequence>
<dbReference type="Proteomes" id="UP001233264">
    <property type="component" value="Plasmid pSkuCCBAU71714a"/>
</dbReference>
<geneLocation type="plasmid" evidence="1 2">
    <name>pSkuCCBAU71714a</name>
</geneLocation>
<evidence type="ECO:0000313" key="1">
    <source>
        <dbReference type="EMBL" id="WHS96473.1"/>
    </source>
</evidence>
<evidence type="ECO:0000313" key="2">
    <source>
        <dbReference type="Proteomes" id="UP001233264"/>
    </source>
</evidence>
<dbReference type="RefSeq" id="WP_010967228.1">
    <property type="nucleotide sequence ID" value="NZ_CP120366.1"/>
</dbReference>
<accession>A0ABY8TIF1</accession>
<gene>
    <name evidence="1" type="ORF">PZL22_005356</name>
</gene>
<keyword evidence="2" id="KW-1185">Reference proteome</keyword>
<name>A0ABY8TIF1_9HYPH</name>
<reference evidence="1 2" key="1">
    <citation type="submission" date="2023-03" db="EMBL/GenBank/DDBJ databases">
        <authorList>
            <person name="Menendez E."/>
            <person name="Kaur S."/>
            <person name="Flores-Felix J.D."/>
            <person name="diCenzo G.C."/>
            <person name="Peix A."/>
            <person name="Velazquez E."/>
        </authorList>
    </citation>
    <scope>NUCLEOTIDE SEQUENCE [LARGE SCALE GENOMIC DNA]</scope>
    <source>
        <strain evidence="1 2">CCBAU 71714</strain>
        <plasmid evidence="1 2">pSkuCCBAU71714a</plasmid>
    </source>
</reference>
<protein>
    <submittedName>
        <fullName evidence="1">DUF1810 family protein</fullName>
    </submittedName>
</protein>
<dbReference type="InterPro" id="IPR014937">
    <property type="entry name" value="DUF1810"/>
</dbReference>
<dbReference type="SUPFAM" id="SSF140736">
    <property type="entry name" value="Rv1873-like"/>
    <property type="match status" value="1"/>
</dbReference>
<dbReference type="Pfam" id="PF08837">
    <property type="entry name" value="DUF1810"/>
    <property type="match status" value="1"/>
</dbReference>